<dbReference type="InterPro" id="IPR051122">
    <property type="entry name" value="SDR_DHRS6-like"/>
</dbReference>
<keyword evidence="4" id="KW-1185">Reference proteome</keyword>
<dbReference type="RefSeq" id="WP_089050628.1">
    <property type="nucleotide sequence ID" value="NZ_FXTV01000011.1"/>
</dbReference>
<dbReference type="AlphaFoldDB" id="A0A226H6B6"/>
<dbReference type="CDD" id="cd05233">
    <property type="entry name" value="SDR_c"/>
    <property type="match status" value="1"/>
</dbReference>
<organism evidence="3 4">
    <name type="scientific">Flavobacterium hercynium</name>
    <dbReference type="NCBI Taxonomy" id="387094"/>
    <lineage>
        <taxon>Bacteria</taxon>
        <taxon>Pseudomonadati</taxon>
        <taxon>Bacteroidota</taxon>
        <taxon>Flavobacteriia</taxon>
        <taxon>Flavobacteriales</taxon>
        <taxon>Flavobacteriaceae</taxon>
        <taxon>Flavobacterium</taxon>
    </lineage>
</organism>
<reference evidence="3 4" key="1">
    <citation type="submission" date="2016-11" db="EMBL/GenBank/DDBJ databases">
        <title>Whole genomes of Flavobacteriaceae.</title>
        <authorList>
            <person name="Stine C."/>
            <person name="Li C."/>
            <person name="Tadesse D."/>
        </authorList>
    </citation>
    <scope>NUCLEOTIDE SEQUENCE [LARGE SCALE GENOMIC DNA]</scope>
    <source>
        <strain evidence="3 4">DSM 18292</strain>
    </source>
</reference>
<comment type="caution">
    <text evidence="3">The sequence shown here is derived from an EMBL/GenBank/DDBJ whole genome shotgun (WGS) entry which is preliminary data.</text>
</comment>
<keyword evidence="2" id="KW-0560">Oxidoreductase</keyword>
<accession>A0A226H6B6</accession>
<protein>
    <submittedName>
        <fullName evidence="3">Short-chain dehydrogenase</fullName>
    </submittedName>
</protein>
<dbReference type="InterPro" id="IPR002347">
    <property type="entry name" value="SDR_fam"/>
</dbReference>
<dbReference type="OrthoDB" id="9803333at2"/>
<evidence type="ECO:0000313" key="4">
    <source>
        <dbReference type="Proteomes" id="UP000198345"/>
    </source>
</evidence>
<evidence type="ECO:0000313" key="3">
    <source>
        <dbReference type="EMBL" id="OXA89010.1"/>
    </source>
</evidence>
<evidence type="ECO:0000256" key="2">
    <source>
        <dbReference type="ARBA" id="ARBA00023002"/>
    </source>
</evidence>
<dbReference type="EMBL" id="MUGW01000029">
    <property type="protein sequence ID" value="OXA89010.1"/>
    <property type="molecule type" value="Genomic_DNA"/>
</dbReference>
<dbReference type="PANTHER" id="PTHR43477">
    <property type="entry name" value="DIHYDROANTICAPSIN 7-DEHYDROGENASE"/>
    <property type="match status" value="1"/>
</dbReference>
<gene>
    <name evidence="3" type="ORF">B0A66_14825</name>
</gene>
<dbReference type="Pfam" id="PF13561">
    <property type="entry name" value="adh_short_C2"/>
    <property type="match status" value="1"/>
</dbReference>
<dbReference type="InterPro" id="IPR036291">
    <property type="entry name" value="NAD(P)-bd_dom_sf"/>
</dbReference>
<sequence length="247" mass="25947">MNFTNKNVLIAGGTTGIGLATAKEFITAGANVWITGRNTANLEKAATEIGSSKLKTIVADTANLSDLTLLEKTFSEGNTKIDVLYLNAGIAKFASIEEVTEVDFDAQFNTNVKGHFFTLQKLIPHLAEGSSVIFTSSTVATATNLGTSIYSSTKGALNKIAQIAANELIGRKIRVNIVSPGPITTPGLEGVIPEEARHHLAAATAMQRIGNASEVAKAVLFLASDDASFITGTELVVDGGYLNYALK</sequence>
<comment type="similarity">
    <text evidence="1">Belongs to the short-chain dehydrogenases/reductases (SDR) family.</text>
</comment>
<proteinExistence type="inferred from homology"/>
<dbReference type="Proteomes" id="UP000198345">
    <property type="component" value="Unassembled WGS sequence"/>
</dbReference>
<dbReference type="PRINTS" id="PR00081">
    <property type="entry name" value="GDHRDH"/>
</dbReference>
<name>A0A226H6B6_9FLAO</name>
<dbReference type="PANTHER" id="PTHR43477:SF1">
    <property type="entry name" value="DIHYDROANTICAPSIN 7-DEHYDROGENASE"/>
    <property type="match status" value="1"/>
</dbReference>
<dbReference type="Gene3D" id="3.40.50.720">
    <property type="entry name" value="NAD(P)-binding Rossmann-like Domain"/>
    <property type="match status" value="1"/>
</dbReference>
<dbReference type="GO" id="GO:0016491">
    <property type="term" value="F:oxidoreductase activity"/>
    <property type="evidence" value="ECO:0007669"/>
    <property type="project" value="UniProtKB-KW"/>
</dbReference>
<dbReference type="SUPFAM" id="SSF51735">
    <property type="entry name" value="NAD(P)-binding Rossmann-fold domains"/>
    <property type="match status" value="1"/>
</dbReference>
<evidence type="ECO:0000256" key="1">
    <source>
        <dbReference type="ARBA" id="ARBA00006484"/>
    </source>
</evidence>
<dbReference type="FunFam" id="3.40.50.720:FF:000084">
    <property type="entry name" value="Short-chain dehydrogenase reductase"/>
    <property type="match status" value="1"/>
</dbReference>